<evidence type="ECO:0000256" key="1">
    <source>
        <dbReference type="ARBA" id="ARBA00005964"/>
    </source>
</evidence>
<feature type="chain" id="PRO_5044968129" description="Carboxylic ester hydrolase" evidence="3">
    <location>
        <begin position="21"/>
        <end position="577"/>
    </location>
</feature>
<dbReference type="InterPro" id="IPR019826">
    <property type="entry name" value="Carboxylesterase_B_AS"/>
</dbReference>
<dbReference type="Pfam" id="PF00135">
    <property type="entry name" value="COesterase"/>
    <property type="match status" value="1"/>
</dbReference>
<proteinExistence type="inferred from homology"/>
<dbReference type="InterPro" id="IPR050309">
    <property type="entry name" value="Type-B_Carboxylest/Lipase"/>
</dbReference>
<comment type="caution">
    <text evidence="5">The sequence shown here is derived from an EMBL/GenBank/DDBJ whole genome shotgun (WGS) entry which is preliminary data.</text>
</comment>
<evidence type="ECO:0000313" key="6">
    <source>
        <dbReference type="Proteomes" id="UP001628179"/>
    </source>
</evidence>
<keyword evidence="2 3" id="KW-0378">Hydrolase</keyword>
<dbReference type="PROSITE" id="PS00122">
    <property type="entry name" value="CARBOXYLESTERASE_B_1"/>
    <property type="match status" value="1"/>
</dbReference>
<dbReference type="InterPro" id="IPR002018">
    <property type="entry name" value="CarbesteraseB"/>
</dbReference>
<name>A0ABQ0GH13_9PEZI</name>
<dbReference type="PANTHER" id="PTHR11559">
    <property type="entry name" value="CARBOXYLESTERASE"/>
    <property type="match status" value="1"/>
</dbReference>
<feature type="signal peptide" evidence="3">
    <location>
        <begin position="1"/>
        <end position="20"/>
    </location>
</feature>
<keyword evidence="6" id="KW-1185">Reference proteome</keyword>
<dbReference type="EMBL" id="BAAFSV010000004">
    <property type="protein sequence ID" value="GAB1317046.1"/>
    <property type="molecule type" value="Genomic_DNA"/>
</dbReference>
<dbReference type="RefSeq" id="XP_070918777.1">
    <property type="nucleotide sequence ID" value="XM_071062676.1"/>
</dbReference>
<dbReference type="Proteomes" id="UP001628179">
    <property type="component" value="Unassembled WGS sequence"/>
</dbReference>
<dbReference type="GO" id="GO:0016787">
    <property type="term" value="F:hydrolase activity"/>
    <property type="evidence" value="ECO:0007669"/>
    <property type="project" value="UniProtKB-KW"/>
</dbReference>
<dbReference type="GeneID" id="98177999"/>
<accession>A0ABQ0GH13</accession>
<evidence type="ECO:0000256" key="3">
    <source>
        <dbReference type="RuleBase" id="RU361235"/>
    </source>
</evidence>
<keyword evidence="3" id="KW-0732">Signal</keyword>
<reference evidence="5 6" key="1">
    <citation type="submission" date="2024-09" db="EMBL/GenBank/DDBJ databases">
        <title>Itraconazole resistance in Madurella fahalii resulting from another homologue of gene encoding cytochrome P450 14-alpha sterol demethylase (CYP51).</title>
        <authorList>
            <person name="Yoshioka I."/>
            <person name="Fahal A.H."/>
            <person name="Kaneko S."/>
            <person name="Yaguchi T."/>
        </authorList>
    </citation>
    <scope>NUCLEOTIDE SEQUENCE [LARGE SCALE GENOMIC DNA]</scope>
    <source>
        <strain evidence="5 6">IFM 68171</strain>
    </source>
</reference>
<dbReference type="InterPro" id="IPR029058">
    <property type="entry name" value="AB_hydrolase_fold"/>
</dbReference>
<comment type="similarity">
    <text evidence="1 3">Belongs to the type-B carboxylesterase/lipase family.</text>
</comment>
<dbReference type="SUPFAM" id="SSF53474">
    <property type="entry name" value="alpha/beta-Hydrolases"/>
    <property type="match status" value="1"/>
</dbReference>
<evidence type="ECO:0000259" key="4">
    <source>
        <dbReference type="Pfam" id="PF00135"/>
    </source>
</evidence>
<sequence length="577" mass="62475">MRFFTTICVAVTLVAQTTTAAAPKSATKYKQDSLPVVDLGYELHQALAYNATTDIYKFSNIRYAQAPVDNLRFRAPLPPNTDRSTIQNGSAIRTCPQGVPDWQSKAFIPVARFINGLPFTLEAWENAINASTPFPPSAFNGAVTEDCLFLDVHVPGKVLRKAQKSKKGSKGVPVLVWIHGGGYTLSSKIGHPTPGFDPSGILAHAKQPHPQGNGEGMIFVSLNYRLGALGFLASPNDNSSAPNTGLLDQRLALHWIQSHIYLFGGDPDRVTLMGESAGGGSIMFHISSYAAQGKPAPFKQAILQSPAAMPVASAAAPREAAYAEFMALMNVSSLDEARRLESEAVILANQEQIRTAKGTSYVHGPVVDGDIVVGDLGRLFQPGGVVARKSGVKIMVGHNTFEGGFFFDPTVKTEGDFGQWLRWSVTGLEDKQVTELMEVVYPPVFDGSHGYTGQGSRQMALWGEGILDCNFVWTGEAMAGEVFAYEFGSPGLHTQDLKYTFNDPANPAFHKNMQDILQTAIASFVVNGKPVLKGGGAPTWPRWGMGQELVTINETVAAVGRSSVNETRCRWWQNRRL</sequence>
<evidence type="ECO:0000313" key="5">
    <source>
        <dbReference type="EMBL" id="GAB1317046.1"/>
    </source>
</evidence>
<gene>
    <name evidence="5" type="ORF">MFIFM68171_07256</name>
</gene>
<evidence type="ECO:0000256" key="2">
    <source>
        <dbReference type="ARBA" id="ARBA00022801"/>
    </source>
</evidence>
<protein>
    <recommendedName>
        <fullName evidence="3">Carboxylic ester hydrolase</fullName>
        <ecNumber evidence="3">3.1.1.-</ecNumber>
    </recommendedName>
</protein>
<organism evidence="5 6">
    <name type="scientific">Madurella fahalii</name>
    <dbReference type="NCBI Taxonomy" id="1157608"/>
    <lineage>
        <taxon>Eukaryota</taxon>
        <taxon>Fungi</taxon>
        <taxon>Dikarya</taxon>
        <taxon>Ascomycota</taxon>
        <taxon>Pezizomycotina</taxon>
        <taxon>Sordariomycetes</taxon>
        <taxon>Sordariomycetidae</taxon>
        <taxon>Sordariales</taxon>
        <taxon>Sordariales incertae sedis</taxon>
        <taxon>Madurella</taxon>
    </lineage>
</organism>
<dbReference type="Gene3D" id="3.40.50.1820">
    <property type="entry name" value="alpha/beta hydrolase"/>
    <property type="match status" value="1"/>
</dbReference>
<dbReference type="EC" id="3.1.1.-" evidence="3"/>
<feature type="domain" description="Carboxylesterase type B" evidence="4">
    <location>
        <begin position="51"/>
        <end position="572"/>
    </location>
</feature>